<dbReference type="Gene3D" id="1.10.340.70">
    <property type="match status" value="1"/>
</dbReference>
<dbReference type="Proteomes" id="UP001186944">
    <property type="component" value="Unassembled WGS sequence"/>
</dbReference>
<dbReference type="AlphaFoldDB" id="A0AA89C362"/>
<comment type="caution">
    <text evidence="3">The sequence shown here is derived from an EMBL/GenBank/DDBJ whole genome shotgun (WGS) entry which is preliminary data.</text>
</comment>
<dbReference type="PROSITE" id="PS50994">
    <property type="entry name" value="INTEGRASE"/>
    <property type="match status" value="1"/>
</dbReference>
<gene>
    <name evidence="3" type="ORF">FSP39_008235</name>
</gene>
<dbReference type="Gene3D" id="3.30.420.10">
    <property type="entry name" value="Ribonuclease H-like superfamily/Ribonuclease H"/>
    <property type="match status" value="1"/>
</dbReference>
<dbReference type="SUPFAM" id="SSF53098">
    <property type="entry name" value="Ribonuclease H-like"/>
    <property type="match status" value="1"/>
</dbReference>
<name>A0AA89C362_PINIB</name>
<evidence type="ECO:0000256" key="1">
    <source>
        <dbReference type="SAM" id="MobiDB-lite"/>
    </source>
</evidence>
<dbReference type="GO" id="GO:0015074">
    <property type="term" value="P:DNA integration"/>
    <property type="evidence" value="ECO:0007669"/>
    <property type="project" value="InterPro"/>
</dbReference>
<sequence length="454" mass="51847">MQKVIYYTRYGKWYELKSTEDDDIDMLELSSMRAVRDELTVHSDNILLRNNRIILPYSLRERAINIAHEGHQGISKTKSFLRSKVWFPNMDGIIEDAIRNCAACQVTTPENKSMTPLKMSELPNGPWENIRIDFCGPLPSGEYLFVIVDEYSRYPIVEIVRSVSARATIPVLDKVISMFGILKIVKSDNGSPFQSHEFKLFAENMGFTHRRITPRWPRANAQAESFNKPLMKAIRSAYISQRNWKQEMYKFLCQYRATPHTTTGHTPYSLLFMREPKTKLPQVSGRSMNTGINEQIRICDSQAKMVMKQNADRKNQAKASDIKIGDTVVLRKENLGNKLTTAYVPQPKVVTKEKGVMITVDDGTTRNVSCCKKISHDVKNKLEKSNFSAPEEEEVNWPTVDVTNQTDTKPIEPSNVGITSPKDTVRRSGRVRKKPSKLSDYVCSIYSEIGHNKP</sequence>
<evidence type="ECO:0000313" key="4">
    <source>
        <dbReference type="Proteomes" id="UP001186944"/>
    </source>
</evidence>
<dbReference type="GO" id="GO:0003676">
    <property type="term" value="F:nucleic acid binding"/>
    <property type="evidence" value="ECO:0007669"/>
    <property type="project" value="InterPro"/>
</dbReference>
<keyword evidence="4" id="KW-1185">Reference proteome</keyword>
<feature type="region of interest" description="Disordered" evidence="1">
    <location>
        <begin position="403"/>
        <end position="426"/>
    </location>
</feature>
<protein>
    <recommendedName>
        <fullName evidence="2">Integrase catalytic domain-containing protein</fullName>
    </recommendedName>
</protein>
<dbReference type="FunFam" id="3.30.420.10:FF:000215">
    <property type="entry name" value="Polyprotein of viral origin, putative"/>
    <property type="match status" value="1"/>
</dbReference>
<dbReference type="PANTHER" id="PTHR37984:SF11">
    <property type="entry name" value="INTEGRASE CATALYTIC DOMAIN-CONTAINING PROTEIN"/>
    <property type="match status" value="1"/>
</dbReference>
<feature type="domain" description="Integrase catalytic" evidence="2">
    <location>
        <begin position="122"/>
        <end position="275"/>
    </location>
</feature>
<dbReference type="InterPro" id="IPR036397">
    <property type="entry name" value="RNaseH_sf"/>
</dbReference>
<organism evidence="3 4">
    <name type="scientific">Pinctada imbricata</name>
    <name type="common">Atlantic pearl-oyster</name>
    <name type="synonym">Pinctada martensii</name>
    <dbReference type="NCBI Taxonomy" id="66713"/>
    <lineage>
        <taxon>Eukaryota</taxon>
        <taxon>Metazoa</taxon>
        <taxon>Spiralia</taxon>
        <taxon>Lophotrochozoa</taxon>
        <taxon>Mollusca</taxon>
        <taxon>Bivalvia</taxon>
        <taxon>Autobranchia</taxon>
        <taxon>Pteriomorphia</taxon>
        <taxon>Pterioida</taxon>
        <taxon>Pterioidea</taxon>
        <taxon>Pteriidae</taxon>
        <taxon>Pinctada</taxon>
    </lineage>
</organism>
<proteinExistence type="predicted"/>
<dbReference type="FunFam" id="1.10.340.70:FF:000003">
    <property type="entry name" value="Protein CBG25708"/>
    <property type="match status" value="1"/>
</dbReference>
<dbReference type="InterPro" id="IPR001584">
    <property type="entry name" value="Integrase_cat-core"/>
</dbReference>
<evidence type="ECO:0000313" key="3">
    <source>
        <dbReference type="EMBL" id="KAK3092876.1"/>
    </source>
</evidence>
<dbReference type="PANTHER" id="PTHR37984">
    <property type="entry name" value="PROTEIN CBG26694"/>
    <property type="match status" value="1"/>
</dbReference>
<dbReference type="InterPro" id="IPR041588">
    <property type="entry name" value="Integrase_H2C2"/>
</dbReference>
<dbReference type="InterPro" id="IPR050951">
    <property type="entry name" value="Retrovirus_Pol_polyprotein"/>
</dbReference>
<dbReference type="EMBL" id="VSWD01000009">
    <property type="protein sequence ID" value="KAK3092876.1"/>
    <property type="molecule type" value="Genomic_DNA"/>
</dbReference>
<accession>A0AA89C362</accession>
<dbReference type="InterPro" id="IPR012337">
    <property type="entry name" value="RNaseH-like_sf"/>
</dbReference>
<evidence type="ECO:0000259" key="2">
    <source>
        <dbReference type="PROSITE" id="PS50994"/>
    </source>
</evidence>
<dbReference type="Pfam" id="PF00665">
    <property type="entry name" value="rve"/>
    <property type="match status" value="1"/>
</dbReference>
<dbReference type="Pfam" id="PF17921">
    <property type="entry name" value="Integrase_H2C2"/>
    <property type="match status" value="1"/>
</dbReference>
<reference evidence="3" key="1">
    <citation type="submission" date="2019-08" db="EMBL/GenBank/DDBJ databases">
        <title>The improved chromosome-level genome for the pearl oyster Pinctada fucata martensii using PacBio sequencing and Hi-C.</title>
        <authorList>
            <person name="Zheng Z."/>
        </authorList>
    </citation>
    <scope>NUCLEOTIDE SEQUENCE</scope>
    <source>
        <strain evidence="3">ZZ-2019</strain>
        <tissue evidence="3">Adductor muscle</tissue>
    </source>
</reference>